<dbReference type="PANTHER" id="PTHR37299:SF1">
    <property type="entry name" value="STAGE 0 SPORULATION PROTEIN A HOMOLOG"/>
    <property type="match status" value="1"/>
</dbReference>
<dbReference type="PROSITE" id="PS50930">
    <property type="entry name" value="HTH_LYTTR"/>
    <property type="match status" value="1"/>
</dbReference>
<comment type="caution">
    <text evidence="5">The sequence shown here is derived from an EMBL/GenBank/DDBJ whole genome shotgun (WGS) entry which is preliminary data.</text>
</comment>
<dbReference type="SMART" id="SM00448">
    <property type="entry name" value="REC"/>
    <property type="match status" value="1"/>
</dbReference>
<feature type="domain" description="HTH LytTR-type" evidence="3">
    <location>
        <begin position="141"/>
        <end position="212"/>
    </location>
</feature>
<reference evidence="4 7" key="2">
    <citation type="submission" date="2019-10" db="EMBL/GenBank/DDBJ databases">
        <title>Prolixibacter strains distinguished by the presence of nitrate reductase genes were adept at nitrate-dependent anaerobic corrosion of metallic iron and carbon steel.</title>
        <authorList>
            <person name="Iino T."/>
            <person name="Shono N."/>
            <person name="Ito K."/>
            <person name="Nakamura R."/>
            <person name="Sueoka K."/>
            <person name="Harayama S."/>
            <person name="Ohkuma M."/>
        </authorList>
    </citation>
    <scope>NUCLEOTIDE SEQUENCE [LARGE SCALE GENOMIC DNA]</scope>
    <source>
        <strain evidence="4 7">MIC1-1</strain>
    </source>
</reference>
<dbReference type="InterPro" id="IPR001789">
    <property type="entry name" value="Sig_transdc_resp-reg_receiver"/>
</dbReference>
<keyword evidence="1" id="KW-0597">Phosphoprotein</keyword>
<dbReference type="InterPro" id="IPR046947">
    <property type="entry name" value="LytR-like"/>
</dbReference>
<evidence type="ECO:0000313" key="5">
    <source>
        <dbReference type="EMBL" id="PSK83086.1"/>
    </source>
</evidence>
<dbReference type="Pfam" id="PF00072">
    <property type="entry name" value="Response_reg"/>
    <property type="match status" value="1"/>
</dbReference>
<dbReference type="OrthoDB" id="1490554at2"/>
<dbReference type="PROSITE" id="PS50110">
    <property type="entry name" value="RESPONSE_REGULATORY"/>
    <property type="match status" value="1"/>
</dbReference>
<organism evidence="5 6">
    <name type="scientific">Prolixibacter denitrificans</name>
    <dbReference type="NCBI Taxonomy" id="1541063"/>
    <lineage>
        <taxon>Bacteria</taxon>
        <taxon>Pseudomonadati</taxon>
        <taxon>Bacteroidota</taxon>
        <taxon>Bacteroidia</taxon>
        <taxon>Marinilabiliales</taxon>
        <taxon>Prolixibacteraceae</taxon>
        <taxon>Prolixibacter</taxon>
    </lineage>
</organism>
<dbReference type="EMBL" id="BLAU01000001">
    <property type="protein sequence ID" value="GET22030.1"/>
    <property type="molecule type" value="Genomic_DNA"/>
</dbReference>
<feature type="modified residue" description="4-aspartylphosphate" evidence="1">
    <location>
        <position position="53"/>
    </location>
</feature>
<keyword evidence="7" id="KW-1185">Reference proteome</keyword>
<dbReference type="GO" id="GO:0003677">
    <property type="term" value="F:DNA binding"/>
    <property type="evidence" value="ECO:0007669"/>
    <property type="project" value="UniProtKB-KW"/>
</dbReference>
<keyword evidence="5" id="KW-0238">DNA-binding</keyword>
<dbReference type="Proteomes" id="UP000240621">
    <property type="component" value="Unassembled WGS sequence"/>
</dbReference>
<evidence type="ECO:0000259" key="3">
    <source>
        <dbReference type="PROSITE" id="PS50930"/>
    </source>
</evidence>
<reference evidence="5 6" key="1">
    <citation type="submission" date="2018-03" db="EMBL/GenBank/DDBJ databases">
        <title>Genomic Encyclopedia of Archaeal and Bacterial Type Strains, Phase II (KMG-II): from individual species to whole genera.</title>
        <authorList>
            <person name="Goeker M."/>
        </authorList>
    </citation>
    <scope>NUCLEOTIDE SEQUENCE [LARGE SCALE GENOMIC DNA]</scope>
    <source>
        <strain evidence="5 6">DSM 27267</strain>
    </source>
</reference>
<dbReference type="EMBL" id="PYGC01000004">
    <property type="protein sequence ID" value="PSK83086.1"/>
    <property type="molecule type" value="Genomic_DNA"/>
</dbReference>
<evidence type="ECO:0000259" key="2">
    <source>
        <dbReference type="PROSITE" id="PS50110"/>
    </source>
</evidence>
<evidence type="ECO:0000256" key="1">
    <source>
        <dbReference type="PROSITE-ProRule" id="PRU00169"/>
    </source>
</evidence>
<dbReference type="InterPro" id="IPR007492">
    <property type="entry name" value="LytTR_DNA-bd_dom"/>
</dbReference>
<dbReference type="GO" id="GO:0000156">
    <property type="term" value="F:phosphorelay response regulator activity"/>
    <property type="evidence" value="ECO:0007669"/>
    <property type="project" value="InterPro"/>
</dbReference>
<dbReference type="InterPro" id="IPR011006">
    <property type="entry name" value="CheY-like_superfamily"/>
</dbReference>
<gene>
    <name evidence="5" type="ORF">CLV93_10416</name>
    <name evidence="4" type="ORF">JCM18694_22760</name>
</gene>
<proteinExistence type="predicted"/>
<dbReference type="PANTHER" id="PTHR37299">
    <property type="entry name" value="TRANSCRIPTIONAL REGULATOR-RELATED"/>
    <property type="match status" value="1"/>
</dbReference>
<protein>
    <submittedName>
        <fullName evidence="5">DNA-binding LytR/AlgR family response regulator</fullName>
    </submittedName>
    <submittedName>
        <fullName evidence="4">DNA-binding response regulator</fullName>
    </submittedName>
</protein>
<dbReference type="Proteomes" id="UP000396862">
    <property type="component" value="Unassembled WGS sequence"/>
</dbReference>
<dbReference type="SMART" id="SM00850">
    <property type="entry name" value="LytTR"/>
    <property type="match status" value="1"/>
</dbReference>
<dbReference type="RefSeq" id="WP_106541890.1">
    <property type="nucleotide sequence ID" value="NZ_BLAU01000001.1"/>
</dbReference>
<dbReference type="FunFam" id="3.40.50.2300:FF:000051">
    <property type="entry name" value="Two-component response regulator yehT"/>
    <property type="match status" value="1"/>
</dbReference>
<sequence>MNCLAIDDEPLALNIIEDYANKVPYLNLIDKCTNAFDALNIMQQQKIDLIFLDIEMPHLSGIDFLQSIEKRPYIIFTTAYPDYAVKGFELNAADYLLKPIEFNRFLKAVNKVYGLYNLQREDAVSVAPSPHRENTGTPDYLLIKVEYATVKVEFNSIFYIEGLKDYVKIHTGNKPLLTKSTMKNLEEKLPSNMFTRVHKSFVVNLSQIESIENNRILINGRRIPIGSQYKNSFFELVDRFRL</sequence>
<dbReference type="SUPFAM" id="SSF52172">
    <property type="entry name" value="CheY-like"/>
    <property type="match status" value="1"/>
</dbReference>
<dbReference type="Pfam" id="PF04397">
    <property type="entry name" value="LytTR"/>
    <property type="match status" value="1"/>
</dbReference>
<name>A0A2P8CDR5_9BACT</name>
<evidence type="ECO:0000313" key="4">
    <source>
        <dbReference type="EMBL" id="GET22030.1"/>
    </source>
</evidence>
<dbReference type="AlphaFoldDB" id="A0A2P8CDR5"/>
<dbReference type="Gene3D" id="3.40.50.2300">
    <property type="match status" value="1"/>
</dbReference>
<dbReference type="Gene3D" id="2.40.50.1020">
    <property type="entry name" value="LytTr DNA-binding domain"/>
    <property type="match status" value="1"/>
</dbReference>
<evidence type="ECO:0000313" key="6">
    <source>
        <dbReference type="Proteomes" id="UP000240621"/>
    </source>
</evidence>
<feature type="domain" description="Response regulatory" evidence="2">
    <location>
        <begin position="2"/>
        <end position="113"/>
    </location>
</feature>
<accession>A0A2P8CDR5</accession>
<evidence type="ECO:0000313" key="7">
    <source>
        <dbReference type="Proteomes" id="UP000396862"/>
    </source>
</evidence>